<dbReference type="OrthoDB" id="1470350at2759"/>
<comment type="caution">
    <text evidence="5">The sequence shown here is derived from an EMBL/GenBank/DDBJ whole genome shotgun (WGS) entry which is preliminary data.</text>
</comment>
<sequence length="282" mass="31838">MSLAPLLAILLVALLIFLTCKRATTKRSKLPPSPPKLPIIGNLHQLGSHPHRALHALSQKYGPLMLLKLGSIPTVVVSSAEVAQEVMKTQDSIFASRPSLELAHQLLYNSREMFFSPCGEYWRQIRKLCIVQLLSPKRVQSFSSARDEEVSQVIERIACCSAVGPVSLNKILNSFTIGWITRIAFGRKIIGDERCKKYRELIEETSAMLGGFYVRDYFPWLGWLGKLSGMDGRIKRCFIKWDAFLEGVIRHHEDAKRDESGCDQNGCFALTSEGPRRRLQPR</sequence>
<evidence type="ECO:0000256" key="2">
    <source>
        <dbReference type="ARBA" id="ARBA00022723"/>
    </source>
</evidence>
<name>A0A8K0N8B5_COCNU</name>
<proteinExistence type="inferred from homology"/>
<evidence type="ECO:0000256" key="1">
    <source>
        <dbReference type="ARBA" id="ARBA00010617"/>
    </source>
</evidence>
<dbReference type="Proteomes" id="UP000797356">
    <property type="component" value="Chromosome 10"/>
</dbReference>
<dbReference type="InterPro" id="IPR002401">
    <property type="entry name" value="Cyt_P450_E_grp-I"/>
</dbReference>
<organism evidence="5 6">
    <name type="scientific">Cocos nucifera</name>
    <name type="common">Coconut palm</name>
    <dbReference type="NCBI Taxonomy" id="13894"/>
    <lineage>
        <taxon>Eukaryota</taxon>
        <taxon>Viridiplantae</taxon>
        <taxon>Streptophyta</taxon>
        <taxon>Embryophyta</taxon>
        <taxon>Tracheophyta</taxon>
        <taxon>Spermatophyta</taxon>
        <taxon>Magnoliopsida</taxon>
        <taxon>Liliopsida</taxon>
        <taxon>Arecaceae</taxon>
        <taxon>Arecoideae</taxon>
        <taxon>Cocoseae</taxon>
        <taxon>Attaleinae</taxon>
        <taxon>Cocos</taxon>
    </lineage>
</organism>
<evidence type="ECO:0000313" key="5">
    <source>
        <dbReference type="EMBL" id="KAG1362261.1"/>
    </source>
</evidence>
<evidence type="ECO:0000256" key="3">
    <source>
        <dbReference type="ARBA" id="ARBA00023004"/>
    </source>
</evidence>
<accession>A0A8K0N8B5</accession>
<dbReference type="GO" id="GO:0020037">
    <property type="term" value="F:heme binding"/>
    <property type="evidence" value="ECO:0007669"/>
    <property type="project" value="InterPro"/>
</dbReference>
<keyword evidence="4" id="KW-0732">Signal</keyword>
<protein>
    <submittedName>
        <fullName evidence="5">Cytochrome P450 71A2</fullName>
    </submittedName>
</protein>
<dbReference type="PANTHER" id="PTHR47955:SF15">
    <property type="entry name" value="CYTOCHROME P450 71A2-LIKE"/>
    <property type="match status" value="1"/>
</dbReference>
<keyword evidence="2" id="KW-0479">Metal-binding</keyword>
<dbReference type="SUPFAM" id="SSF48264">
    <property type="entry name" value="Cytochrome P450"/>
    <property type="match status" value="1"/>
</dbReference>
<feature type="signal peptide" evidence="4">
    <location>
        <begin position="1"/>
        <end position="23"/>
    </location>
</feature>
<gene>
    <name evidence="5" type="ORF">COCNU_10G004800</name>
</gene>
<evidence type="ECO:0000256" key="4">
    <source>
        <dbReference type="SAM" id="SignalP"/>
    </source>
</evidence>
<reference evidence="5" key="2">
    <citation type="submission" date="2019-07" db="EMBL/GenBank/DDBJ databases">
        <authorList>
            <person name="Yang Y."/>
            <person name="Bocs S."/>
            <person name="Baudouin L."/>
        </authorList>
    </citation>
    <scope>NUCLEOTIDE SEQUENCE</scope>
    <source>
        <tissue evidence="5">Spear leaf of Hainan Tall coconut</tissue>
    </source>
</reference>
<dbReference type="InterPro" id="IPR001128">
    <property type="entry name" value="Cyt_P450"/>
</dbReference>
<comment type="similarity">
    <text evidence="1">Belongs to the cytochrome P450 family.</text>
</comment>
<keyword evidence="6" id="KW-1185">Reference proteome</keyword>
<dbReference type="GO" id="GO:0005506">
    <property type="term" value="F:iron ion binding"/>
    <property type="evidence" value="ECO:0007669"/>
    <property type="project" value="InterPro"/>
</dbReference>
<dbReference type="Pfam" id="PF00067">
    <property type="entry name" value="p450"/>
    <property type="match status" value="1"/>
</dbReference>
<evidence type="ECO:0000313" key="6">
    <source>
        <dbReference type="Proteomes" id="UP000797356"/>
    </source>
</evidence>
<keyword evidence="3" id="KW-0408">Iron</keyword>
<reference evidence="5" key="1">
    <citation type="journal article" date="2017" name="Gigascience">
        <title>The genome draft of coconut (Cocos nucifera).</title>
        <authorList>
            <person name="Xiao Y."/>
            <person name="Xu P."/>
            <person name="Fan H."/>
            <person name="Baudouin L."/>
            <person name="Xia W."/>
            <person name="Bocs S."/>
            <person name="Xu J."/>
            <person name="Li Q."/>
            <person name="Guo A."/>
            <person name="Zhou L."/>
            <person name="Li J."/>
            <person name="Wu Y."/>
            <person name="Ma Z."/>
            <person name="Armero A."/>
            <person name="Issali A.E."/>
            <person name="Liu N."/>
            <person name="Peng M."/>
            <person name="Yang Y."/>
        </authorList>
    </citation>
    <scope>NUCLEOTIDE SEQUENCE</scope>
    <source>
        <tissue evidence="5">Spear leaf of Hainan Tall coconut</tissue>
    </source>
</reference>
<dbReference type="PRINTS" id="PR00463">
    <property type="entry name" value="EP450I"/>
</dbReference>
<dbReference type="EMBL" id="CM017881">
    <property type="protein sequence ID" value="KAG1362261.1"/>
    <property type="molecule type" value="Genomic_DNA"/>
</dbReference>
<dbReference type="GO" id="GO:0016705">
    <property type="term" value="F:oxidoreductase activity, acting on paired donors, with incorporation or reduction of molecular oxygen"/>
    <property type="evidence" value="ECO:0007669"/>
    <property type="project" value="InterPro"/>
</dbReference>
<dbReference type="InterPro" id="IPR036396">
    <property type="entry name" value="Cyt_P450_sf"/>
</dbReference>
<feature type="chain" id="PRO_5035452708" evidence="4">
    <location>
        <begin position="24"/>
        <end position="282"/>
    </location>
</feature>
<dbReference type="AlphaFoldDB" id="A0A8K0N8B5"/>
<dbReference type="GO" id="GO:0004497">
    <property type="term" value="F:monooxygenase activity"/>
    <property type="evidence" value="ECO:0007669"/>
    <property type="project" value="InterPro"/>
</dbReference>
<dbReference type="PANTHER" id="PTHR47955">
    <property type="entry name" value="CYTOCHROME P450 FAMILY 71 PROTEIN"/>
    <property type="match status" value="1"/>
</dbReference>
<dbReference type="Gene3D" id="1.10.630.10">
    <property type="entry name" value="Cytochrome P450"/>
    <property type="match status" value="1"/>
</dbReference>